<protein>
    <submittedName>
        <fullName evidence="2">Uncharacterized protein</fullName>
    </submittedName>
</protein>
<dbReference type="EMBL" id="PIXR01003120">
    <property type="protein sequence ID" value="TBT97185.1"/>
    <property type="molecule type" value="Genomic_DNA"/>
</dbReference>
<dbReference type="Proteomes" id="UP000293045">
    <property type="component" value="Unassembled WGS sequence"/>
</dbReference>
<feature type="compositionally biased region" description="Low complexity" evidence="1">
    <location>
        <begin position="385"/>
        <end position="423"/>
    </location>
</feature>
<evidence type="ECO:0000313" key="3">
    <source>
        <dbReference type="Proteomes" id="UP000293045"/>
    </source>
</evidence>
<name>A0A4Q9KRV4_9MICR</name>
<comment type="caution">
    <text evidence="2">The sequence shown here is derived from an EMBL/GenBank/DDBJ whole genome shotgun (WGS) entry which is preliminary data.</text>
</comment>
<accession>A0A4Q9KRV4</accession>
<dbReference type="VEuPathDB" id="MicrosporidiaDB:CWI39_3120p0010"/>
<reference evidence="2 3" key="1">
    <citation type="submission" date="2017-12" db="EMBL/GenBank/DDBJ databases">
        <authorList>
            <person name="Pombert J.-F."/>
            <person name="Haag K.L."/>
            <person name="Ebert D."/>
        </authorList>
    </citation>
    <scope>NUCLEOTIDE SEQUENCE [LARGE SCALE GENOMIC DNA]</scope>
    <source>
        <strain evidence="2">IL-BN-2</strain>
    </source>
</reference>
<gene>
    <name evidence="2" type="ORF">CWI39_3120p0010</name>
</gene>
<feature type="region of interest" description="Disordered" evidence="1">
    <location>
        <begin position="385"/>
        <end position="424"/>
    </location>
</feature>
<feature type="non-terminal residue" evidence="2">
    <location>
        <position position="474"/>
    </location>
</feature>
<feature type="non-terminal residue" evidence="2">
    <location>
        <position position="1"/>
    </location>
</feature>
<proteinExistence type="predicted"/>
<feature type="region of interest" description="Disordered" evidence="1">
    <location>
        <begin position="220"/>
        <end position="279"/>
    </location>
</feature>
<feature type="region of interest" description="Disordered" evidence="1">
    <location>
        <begin position="1"/>
        <end position="29"/>
    </location>
</feature>
<dbReference type="AlphaFoldDB" id="A0A4Q9KRV4"/>
<organism evidence="2 3">
    <name type="scientific">Hamiltosporidium magnivora</name>
    <dbReference type="NCBI Taxonomy" id="148818"/>
    <lineage>
        <taxon>Eukaryota</taxon>
        <taxon>Fungi</taxon>
        <taxon>Fungi incertae sedis</taxon>
        <taxon>Microsporidia</taxon>
        <taxon>Dubosqiidae</taxon>
        <taxon>Hamiltosporidium</taxon>
    </lineage>
</organism>
<evidence type="ECO:0000256" key="1">
    <source>
        <dbReference type="SAM" id="MobiDB-lite"/>
    </source>
</evidence>
<feature type="compositionally biased region" description="Polar residues" evidence="1">
    <location>
        <begin position="221"/>
        <end position="270"/>
    </location>
</feature>
<sequence length="474" mass="52836">PVNTTTNTYHPLNTTTNKQNPLNTTTTNTNKKRGVIYDTTDYDSTNTISISKNRIKRLKKRIIRNKKNKNRSKYINRDSSKYISRDSSMYNNNEVYNTTNTNTNTNTNTHNNTANTSTLAVINTDPLKLLIGCTNNRYWINRKCVMGVIRINIIDYSKLKGFNYISINSLSNSSSVSKCIEVLFKNMYILVKGVNDKDVLEGDSNSDEQQGVMDKDMLEGVSNSSNKQQGVSNKDSNYKGVSNSTDNQQGVSNSSSNYKAVNTSTNKQHPSTSTSTSTTTTTLNNNVCNDCNNNIYKTEYFITKESDLSTNIKTCYKCNNIILNNCIPYSDRIPMCRCYSSDKGIEYNTVYDIIGYNSMLGGDSNSNSSRDSKCVSKGNNPFTTNCNTNNTTNHTTNNNTNHTTNNDTNNTTTNHTTNNNNNTYDYSGVSLKVRGHRTVKGYSLINIGITLPISNTSDIKGINIEEGISNCVSK</sequence>
<evidence type="ECO:0000313" key="2">
    <source>
        <dbReference type="EMBL" id="TBT97185.1"/>
    </source>
</evidence>